<protein>
    <submittedName>
        <fullName evidence="1">Uncharacterized protein</fullName>
    </submittedName>
</protein>
<evidence type="ECO:0000313" key="2">
    <source>
        <dbReference type="Proteomes" id="UP000828390"/>
    </source>
</evidence>
<reference evidence="1" key="1">
    <citation type="journal article" date="2019" name="bioRxiv">
        <title>The Genome of the Zebra Mussel, Dreissena polymorpha: A Resource for Invasive Species Research.</title>
        <authorList>
            <person name="McCartney M.A."/>
            <person name="Auch B."/>
            <person name="Kono T."/>
            <person name="Mallez S."/>
            <person name="Zhang Y."/>
            <person name="Obille A."/>
            <person name="Becker A."/>
            <person name="Abrahante J.E."/>
            <person name="Garbe J."/>
            <person name="Badalamenti J.P."/>
            <person name="Herman A."/>
            <person name="Mangelson H."/>
            <person name="Liachko I."/>
            <person name="Sullivan S."/>
            <person name="Sone E.D."/>
            <person name="Koren S."/>
            <person name="Silverstein K.A.T."/>
            <person name="Beckman K.B."/>
            <person name="Gohl D.M."/>
        </authorList>
    </citation>
    <scope>NUCLEOTIDE SEQUENCE</scope>
    <source>
        <strain evidence="1">Duluth1</strain>
        <tissue evidence="1">Whole animal</tissue>
    </source>
</reference>
<keyword evidence="2" id="KW-1185">Reference proteome</keyword>
<evidence type="ECO:0000313" key="1">
    <source>
        <dbReference type="EMBL" id="KAH3734208.1"/>
    </source>
</evidence>
<name>A0A9D4CYP9_DREPO</name>
<reference evidence="1" key="2">
    <citation type="submission" date="2020-11" db="EMBL/GenBank/DDBJ databases">
        <authorList>
            <person name="McCartney M.A."/>
            <person name="Auch B."/>
            <person name="Kono T."/>
            <person name="Mallez S."/>
            <person name="Becker A."/>
            <person name="Gohl D.M."/>
            <person name="Silverstein K.A.T."/>
            <person name="Koren S."/>
            <person name="Bechman K.B."/>
            <person name="Herman A."/>
            <person name="Abrahante J.E."/>
            <person name="Garbe J."/>
        </authorList>
    </citation>
    <scope>NUCLEOTIDE SEQUENCE</scope>
    <source>
        <strain evidence="1">Duluth1</strain>
        <tissue evidence="1">Whole animal</tissue>
    </source>
</reference>
<dbReference type="AlphaFoldDB" id="A0A9D4CYP9"/>
<dbReference type="EMBL" id="JAIWYP010000011">
    <property type="protein sequence ID" value="KAH3734208.1"/>
    <property type="molecule type" value="Genomic_DNA"/>
</dbReference>
<accession>A0A9D4CYP9</accession>
<proteinExistence type="predicted"/>
<gene>
    <name evidence="1" type="ORF">DPMN_040648</name>
</gene>
<dbReference type="Proteomes" id="UP000828390">
    <property type="component" value="Unassembled WGS sequence"/>
</dbReference>
<organism evidence="1 2">
    <name type="scientific">Dreissena polymorpha</name>
    <name type="common">Zebra mussel</name>
    <name type="synonym">Mytilus polymorpha</name>
    <dbReference type="NCBI Taxonomy" id="45954"/>
    <lineage>
        <taxon>Eukaryota</taxon>
        <taxon>Metazoa</taxon>
        <taxon>Spiralia</taxon>
        <taxon>Lophotrochozoa</taxon>
        <taxon>Mollusca</taxon>
        <taxon>Bivalvia</taxon>
        <taxon>Autobranchia</taxon>
        <taxon>Heteroconchia</taxon>
        <taxon>Euheterodonta</taxon>
        <taxon>Imparidentia</taxon>
        <taxon>Neoheterodontei</taxon>
        <taxon>Myida</taxon>
        <taxon>Dreissenoidea</taxon>
        <taxon>Dreissenidae</taxon>
        <taxon>Dreissena</taxon>
    </lineage>
</organism>
<comment type="caution">
    <text evidence="1">The sequence shown here is derived from an EMBL/GenBank/DDBJ whole genome shotgun (WGS) entry which is preliminary data.</text>
</comment>
<sequence>MCLASRNTEGENKQPRLTPVIFSEGVGELSAVNDYAGNPFIRHLLMSVTISGTP</sequence>